<dbReference type="PANTHER" id="PTHR37076">
    <property type="entry name" value="HISTONE-LYSINE N-METHYLTRANSFERASE, H3 LYSINE-79 SPECIFIC-LIKE-RELATED"/>
    <property type="match status" value="1"/>
</dbReference>
<reference evidence="2 3" key="1">
    <citation type="submission" date="2024-01" db="EMBL/GenBank/DDBJ databases">
        <title>The complete chloroplast genome sequence of Lithospermum erythrorhizon: insights into the phylogenetic relationship among Boraginaceae species and the maternal lineages of purple gromwells.</title>
        <authorList>
            <person name="Okada T."/>
            <person name="Watanabe K."/>
        </authorList>
    </citation>
    <scope>NUCLEOTIDE SEQUENCE [LARGE SCALE GENOMIC DNA]</scope>
</reference>
<organism evidence="2 3">
    <name type="scientific">Lithospermum erythrorhizon</name>
    <name type="common">Purple gromwell</name>
    <name type="synonym">Lithospermum officinale var. erythrorhizon</name>
    <dbReference type="NCBI Taxonomy" id="34254"/>
    <lineage>
        <taxon>Eukaryota</taxon>
        <taxon>Viridiplantae</taxon>
        <taxon>Streptophyta</taxon>
        <taxon>Embryophyta</taxon>
        <taxon>Tracheophyta</taxon>
        <taxon>Spermatophyta</taxon>
        <taxon>Magnoliopsida</taxon>
        <taxon>eudicotyledons</taxon>
        <taxon>Gunneridae</taxon>
        <taxon>Pentapetalae</taxon>
        <taxon>asterids</taxon>
        <taxon>lamiids</taxon>
        <taxon>Boraginales</taxon>
        <taxon>Boraginaceae</taxon>
        <taxon>Boraginoideae</taxon>
        <taxon>Lithospermeae</taxon>
        <taxon>Lithospermum</taxon>
    </lineage>
</organism>
<evidence type="ECO:0000256" key="1">
    <source>
        <dbReference type="SAM" id="Coils"/>
    </source>
</evidence>
<keyword evidence="3" id="KW-1185">Reference proteome</keyword>
<protein>
    <submittedName>
        <fullName evidence="2">Uncharacterized protein</fullName>
    </submittedName>
</protein>
<comment type="caution">
    <text evidence="2">The sequence shown here is derived from an EMBL/GenBank/DDBJ whole genome shotgun (WGS) entry which is preliminary data.</text>
</comment>
<gene>
    <name evidence="2" type="ORF">LIER_28048</name>
</gene>
<keyword evidence="1" id="KW-0175">Coiled coil</keyword>
<accession>A0AAV3REJ3</accession>
<feature type="coiled-coil region" evidence="1">
    <location>
        <begin position="244"/>
        <end position="278"/>
    </location>
</feature>
<dbReference type="PANTHER" id="PTHR37076:SF4">
    <property type="entry name" value="HISTONE-LYSINE N-METHYLTRANSFERASE, H3 LYSINE-79 SPECIFIC-LIKE"/>
    <property type="match status" value="1"/>
</dbReference>
<evidence type="ECO:0000313" key="3">
    <source>
        <dbReference type="Proteomes" id="UP001454036"/>
    </source>
</evidence>
<proteinExistence type="predicted"/>
<evidence type="ECO:0000313" key="2">
    <source>
        <dbReference type="EMBL" id="GAA0174715.1"/>
    </source>
</evidence>
<sequence>MLLAQPKRKKWTEAEERTLIDKYGEMVFDGTLNKMKTREKKFKPIALHVNSMHHVLDLVLYPWQWTWKDVSTKVQNMRHQYALVKQKIRRVDSVGGDGDHEFDWMKGLSYWSNFLRYKEVFGDVAVAFGGAGVGDGNGDNGGFDGGGGHGIETMGSGHLRQNEVGGLVSGIDGVEKGVIGLEFEYQGEEGEDNYDDSSRDRNHCKDREDKGERFVCEEIAPTDLDMRKKRKVARGCETKGWGFLANQIRQMKEMELRFEQIEAEREQERQRREHVQMEVEQKWERKWEEGEKEKNDRAMAREKLRLQRRQEWEEMEKEADKRELIRTEERLMYEKEWEERLNLRRSEWKKKMDDMLTQHRVEMNQMQTRILHEQQNLTGQLLGIVSQWTGHPTGLSDHTGASSHYFSQMMQNLQNVNGMVHADSRVDEDNQEDQFIMDG</sequence>
<name>A0AAV3REJ3_LITER</name>
<dbReference type="Proteomes" id="UP001454036">
    <property type="component" value="Unassembled WGS sequence"/>
</dbReference>
<dbReference type="EMBL" id="BAABME010009190">
    <property type="protein sequence ID" value="GAA0174715.1"/>
    <property type="molecule type" value="Genomic_DNA"/>
</dbReference>
<dbReference type="AlphaFoldDB" id="A0AAV3REJ3"/>